<dbReference type="CDD" id="cd23451">
    <property type="entry name" value="beta-trefoil_Ricin_laminarinase"/>
    <property type="match status" value="1"/>
</dbReference>
<dbReference type="EMBL" id="JBHSIU010000014">
    <property type="protein sequence ID" value="MFC4999050.1"/>
    <property type="molecule type" value="Genomic_DNA"/>
</dbReference>
<keyword evidence="3 9" id="KW-0732">Signal</keyword>
<evidence type="ECO:0000313" key="12">
    <source>
        <dbReference type="Proteomes" id="UP001595912"/>
    </source>
</evidence>
<dbReference type="RefSeq" id="WP_380115356.1">
    <property type="nucleotide sequence ID" value="NZ_JBHSIU010000014.1"/>
</dbReference>
<keyword evidence="2" id="KW-0964">Secreted</keyword>
<keyword evidence="5" id="KW-0119">Carbohydrate metabolism</keyword>
<dbReference type="InterPro" id="IPR035992">
    <property type="entry name" value="Ricin_B-like_lectins"/>
</dbReference>
<feature type="region of interest" description="Disordered" evidence="8">
    <location>
        <begin position="218"/>
        <end position="241"/>
    </location>
</feature>
<dbReference type="PROSITE" id="PS50231">
    <property type="entry name" value="RICIN_B_LECTIN"/>
    <property type="match status" value="1"/>
</dbReference>
<reference evidence="12" key="1">
    <citation type="journal article" date="2019" name="Int. J. Syst. Evol. Microbiol.">
        <title>The Global Catalogue of Microorganisms (GCM) 10K type strain sequencing project: providing services to taxonomists for standard genome sequencing and annotation.</title>
        <authorList>
            <consortium name="The Broad Institute Genomics Platform"/>
            <consortium name="The Broad Institute Genome Sequencing Center for Infectious Disease"/>
            <person name="Wu L."/>
            <person name="Ma J."/>
        </authorList>
    </citation>
    <scope>NUCLEOTIDE SEQUENCE [LARGE SCALE GENOMIC DNA]</scope>
    <source>
        <strain evidence="12">CGMCC 4.7152</strain>
    </source>
</reference>
<accession>A0ABV9VUN7</accession>
<evidence type="ECO:0000256" key="2">
    <source>
        <dbReference type="ARBA" id="ARBA00022525"/>
    </source>
</evidence>
<dbReference type="Pfam" id="PF00652">
    <property type="entry name" value="Ricin_B_lectin"/>
    <property type="match status" value="1"/>
</dbReference>
<evidence type="ECO:0000256" key="5">
    <source>
        <dbReference type="ARBA" id="ARBA00023277"/>
    </source>
</evidence>
<keyword evidence="12" id="KW-1185">Reference proteome</keyword>
<evidence type="ECO:0000256" key="8">
    <source>
        <dbReference type="SAM" id="MobiDB-lite"/>
    </source>
</evidence>
<protein>
    <submittedName>
        <fullName evidence="11">Ricin-type beta-trefoil lectin domain protein</fullName>
    </submittedName>
</protein>
<gene>
    <name evidence="11" type="ORF">ACFPIJ_14530</name>
</gene>
<feature type="signal peptide" evidence="9">
    <location>
        <begin position="1"/>
        <end position="22"/>
    </location>
</feature>
<comment type="subcellular location">
    <subcellularLocation>
        <location evidence="1">Secreted</location>
    </subcellularLocation>
</comment>
<dbReference type="Gene3D" id="2.80.10.50">
    <property type="match status" value="1"/>
</dbReference>
<dbReference type="PANTHER" id="PTHR42061">
    <property type="entry name" value="ENDO-CHITOSANASE"/>
    <property type="match status" value="1"/>
</dbReference>
<comment type="caution">
    <text evidence="11">The sequence shown here is derived from an EMBL/GenBank/DDBJ whole genome shotgun (WGS) entry which is preliminary data.</text>
</comment>
<evidence type="ECO:0000256" key="1">
    <source>
        <dbReference type="ARBA" id="ARBA00004613"/>
    </source>
</evidence>
<evidence type="ECO:0000259" key="10">
    <source>
        <dbReference type="SMART" id="SM00458"/>
    </source>
</evidence>
<dbReference type="SUPFAM" id="SSF50370">
    <property type="entry name" value="Ricin B-like lectins"/>
    <property type="match status" value="1"/>
</dbReference>
<evidence type="ECO:0000256" key="9">
    <source>
        <dbReference type="SAM" id="SignalP"/>
    </source>
</evidence>
<dbReference type="InterPro" id="IPR000772">
    <property type="entry name" value="Ricin_B_lectin"/>
</dbReference>
<evidence type="ECO:0000313" key="11">
    <source>
        <dbReference type="EMBL" id="MFC4999050.1"/>
    </source>
</evidence>
<dbReference type="Pfam" id="PF07335">
    <property type="entry name" value="Glyco_hydro_75"/>
    <property type="match status" value="1"/>
</dbReference>
<dbReference type="InterPro" id="IPR009939">
    <property type="entry name" value="Chitosanase_fungal"/>
</dbReference>
<dbReference type="PANTHER" id="PTHR42061:SF6">
    <property type="entry name" value="ENDO-CHITOSANASE"/>
    <property type="match status" value="1"/>
</dbReference>
<feature type="chain" id="PRO_5045849619" evidence="9">
    <location>
        <begin position="23"/>
        <end position="363"/>
    </location>
</feature>
<dbReference type="SMART" id="SM00458">
    <property type="entry name" value="RICIN"/>
    <property type="match status" value="1"/>
</dbReference>
<dbReference type="Proteomes" id="UP001595912">
    <property type="component" value="Unassembled WGS sequence"/>
</dbReference>
<keyword evidence="6" id="KW-0326">Glycosidase</keyword>
<sequence>MRRPLLALASVALSLVATAAYALTTATPALAAGPTASQLLAKTQTCTQVSNGRYATDDGGAETVAICKNGSAYFWTADMDIDCDGISTSRCNASTDPWYQAQTSFTTSTGAYFTSDVTRYYVVPLPSSRFTYSANGIRAGSVAAVVYNGKVAYAVFADEGPSNIIGEGSYALAVALGIDPNPASGGTAGPVTFIVFPSSVPNPVENNTTIDNVGSAAASSWVGSAPPTTTPPTTTPPAGSTGPIHGYGGKCVDVAAASSANGAAVQLYDCNGTNAQNWTRATDGTLRALGKCMDVTGAGTANGTKVQLYDCNGTAAQRWTRTGSTLVNAGSGKCLDATGPSSANGTRLQIWTCSGAANQLWTY</sequence>
<keyword evidence="4" id="KW-0378">Hydrolase</keyword>
<evidence type="ECO:0000256" key="3">
    <source>
        <dbReference type="ARBA" id="ARBA00022729"/>
    </source>
</evidence>
<feature type="compositionally biased region" description="Low complexity" evidence="8">
    <location>
        <begin position="218"/>
        <end position="227"/>
    </location>
</feature>
<proteinExistence type="predicted"/>
<evidence type="ECO:0000256" key="4">
    <source>
        <dbReference type="ARBA" id="ARBA00022801"/>
    </source>
</evidence>
<name>A0ABV9VUN7_9ACTN</name>
<organism evidence="11 12">
    <name type="scientific">Dactylosporangium cerinum</name>
    <dbReference type="NCBI Taxonomy" id="1434730"/>
    <lineage>
        <taxon>Bacteria</taxon>
        <taxon>Bacillati</taxon>
        <taxon>Actinomycetota</taxon>
        <taxon>Actinomycetes</taxon>
        <taxon>Micromonosporales</taxon>
        <taxon>Micromonosporaceae</taxon>
        <taxon>Dactylosporangium</taxon>
    </lineage>
</organism>
<evidence type="ECO:0000256" key="7">
    <source>
        <dbReference type="ARBA" id="ARBA00023326"/>
    </source>
</evidence>
<keyword evidence="7" id="KW-0624">Polysaccharide degradation</keyword>
<feature type="domain" description="Ricin B lectin" evidence="10">
    <location>
        <begin position="238"/>
        <end position="363"/>
    </location>
</feature>
<evidence type="ECO:0000256" key="6">
    <source>
        <dbReference type="ARBA" id="ARBA00023295"/>
    </source>
</evidence>